<comment type="caution">
    <text evidence="1">The sequence shown here is derived from an EMBL/GenBank/DDBJ whole genome shotgun (WGS) entry which is preliminary data.</text>
</comment>
<dbReference type="RefSeq" id="WP_190290645.1">
    <property type="nucleotide sequence ID" value="NZ_JABFCZ010000006.1"/>
</dbReference>
<gene>
    <name evidence="1" type="ORF">HK439_06865</name>
</gene>
<evidence type="ECO:0000313" key="1">
    <source>
        <dbReference type="EMBL" id="MBD1545977.1"/>
    </source>
</evidence>
<name>A0A926S611_9HYPH</name>
<dbReference type="AlphaFoldDB" id="A0A926S611"/>
<evidence type="ECO:0000313" key="2">
    <source>
        <dbReference type="Proteomes" id="UP000598467"/>
    </source>
</evidence>
<protein>
    <submittedName>
        <fullName evidence="1">Uncharacterized protein</fullName>
    </submittedName>
</protein>
<dbReference type="Proteomes" id="UP000598467">
    <property type="component" value="Unassembled WGS sequence"/>
</dbReference>
<accession>A0A926S611</accession>
<proteinExistence type="predicted"/>
<organism evidence="1 2">
    <name type="scientific">Roseibium aggregatum</name>
    <dbReference type="NCBI Taxonomy" id="187304"/>
    <lineage>
        <taxon>Bacteria</taxon>
        <taxon>Pseudomonadati</taxon>
        <taxon>Pseudomonadota</taxon>
        <taxon>Alphaproteobacteria</taxon>
        <taxon>Hyphomicrobiales</taxon>
        <taxon>Stappiaceae</taxon>
        <taxon>Roseibium</taxon>
    </lineage>
</organism>
<sequence>MAKTYQVVGKRFEALIGEPWDFEAEAGGNVLTGTITGAGDVDGRPTLFADCNGFLSGAETINTVAMRPRYKEDFGDKDRITVCFYFLKDGSRISPDNFPEWETGRLDGLIGSITLRENG</sequence>
<reference evidence="1" key="1">
    <citation type="submission" date="2020-05" db="EMBL/GenBank/DDBJ databases">
        <title>Identification of trans-AT polyketide cluster in two marine bacteria, producers of a novel glutaramide-containing polyketide sesbanimide D and analogs.</title>
        <authorList>
            <person name="Kacar D."/>
            <person name="Rodriguez P."/>
            <person name="Canedo L."/>
            <person name="Gonzalez E."/>
            <person name="Galan B."/>
            <person name="De La Calle F."/>
            <person name="Garcia J.L."/>
        </authorList>
    </citation>
    <scope>NUCLEOTIDE SEQUENCE</scope>
    <source>
        <strain evidence="1">PHM038</strain>
    </source>
</reference>
<dbReference type="EMBL" id="JABFCZ010000006">
    <property type="protein sequence ID" value="MBD1545977.1"/>
    <property type="molecule type" value="Genomic_DNA"/>
</dbReference>